<dbReference type="Proteomes" id="UP000288212">
    <property type="component" value="Unassembled WGS sequence"/>
</dbReference>
<dbReference type="CDD" id="cd00093">
    <property type="entry name" value="HTH_XRE"/>
    <property type="match status" value="1"/>
</dbReference>
<gene>
    <name evidence="3" type="ORF">CWE06_08765</name>
</gene>
<evidence type="ECO:0000256" key="1">
    <source>
        <dbReference type="SAM" id="Phobius"/>
    </source>
</evidence>
<organism evidence="3 4">
    <name type="scientific">Aliidiomarina haloalkalitolerans</name>
    <dbReference type="NCBI Taxonomy" id="859059"/>
    <lineage>
        <taxon>Bacteria</taxon>
        <taxon>Pseudomonadati</taxon>
        <taxon>Pseudomonadota</taxon>
        <taxon>Gammaproteobacteria</taxon>
        <taxon>Alteromonadales</taxon>
        <taxon>Idiomarinaceae</taxon>
        <taxon>Aliidiomarina</taxon>
    </lineage>
</organism>
<dbReference type="EMBL" id="PIPI01000006">
    <property type="protein sequence ID" value="RUO19120.1"/>
    <property type="molecule type" value="Genomic_DNA"/>
</dbReference>
<reference evidence="3 4" key="1">
    <citation type="journal article" date="2011" name="Front. Microbiol.">
        <title>Genomic signatures of strain selection and enhancement in Bacillus atrophaeus var. globigii, a historical biowarfare simulant.</title>
        <authorList>
            <person name="Gibbons H.S."/>
            <person name="Broomall S.M."/>
            <person name="McNew L.A."/>
            <person name="Daligault H."/>
            <person name="Chapman C."/>
            <person name="Bruce D."/>
            <person name="Karavis M."/>
            <person name="Krepps M."/>
            <person name="McGregor P.A."/>
            <person name="Hong C."/>
            <person name="Park K.H."/>
            <person name="Akmal A."/>
            <person name="Feldman A."/>
            <person name="Lin J.S."/>
            <person name="Chang W.E."/>
            <person name="Higgs B.W."/>
            <person name="Demirev P."/>
            <person name="Lindquist J."/>
            <person name="Liem A."/>
            <person name="Fochler E."/>
            <person name="Read T.D."/>
            <person name="Tapia R."/>
            <person name="Johnson S."/>
            <person name="Bishop-Lilly K.A."/>
            <person name="Detter C."/>
            <person name="Han C."/>
            <person name="Sozhamannan S."/>
            <person name="Rosenzweig C.N."/>
            <person name="Skowronski E.W."/>
        </authorList>
    </citation>
    <scope>NUCLEOTIDE SEQUENCE [LARGE SCALE GENOMIC DNA]</scope>
    <source>
        <strain evidence="3 4">AK5</strain>
    </source>
</reference>
<dbReference type="Pfam" id="PF01381">
    <property type="entry name" value="HTH_3"/>
    <property type="match status" value="1"/>
</dbReference>
<keyword evidence="1" id="KW-1133">Transmembrane helix</keyword>
<keyword evidence="4" id="KW-1185">Reference proteome</keyword>
<feature type="domain" description="HTH cro/C1-type" evidence="2">
    <location>
        <begin position="8"/>
        <end position="61"/>
    </location>
</feature>
<dbReference type="InterPro" id="IPR010982">
    <property type="entry name" value="Lambda_DNA-bd_dom_sf"/>
</dbReference>
<name>A0A432VRY5_9GAMM</name>
<dbReference type="OrthoDB" id="21915at2"/>
<proteinExistence type="predicted"/>
<feature type="transmembrane region" description="Helical" evidence="1">
    <location>
        <begin position="76"/>
        <end position="99"/>
    </location>
</feature>
<evidence type="ECO:0000313" key="3">
    <source>
        <dbReference type="EMBL" id="RUO19120.1"/>
    </source>
</evidence>
<keyword evidence="1" id="KW-0812">Transmembrane</keyword>
<protein>
    <submittedName>
        <fullName evidence="3">XRE family transcriptional regulator</fullName>
    </submittedName>
</protein>
<dbReference type="RefSeq" id="WP_126793214.1">
    <property type="nucleotide sequence ID" value="NZ_PIPI01000006.1"/>
</dbReference>
<dbReference type="PROSITE" id="PS50943">
    <property type="entry name" value="HTH_CROC1"/>
    <property type="match status" value="1"/>
</dbReference>
<dbReference type="Gene3D" id="1.10.260.40">
    <property type="entry name" value="lambda repressor-like DNA-binding domains"/>
    <property type="match status" value="1"/>
</dbReference>
<evidence type="ECO:0000259" key="2">
    <source>
        <dbReference type="PROSITE" id="PS50943"/>
    </source>
</evidence>
<dbReference type="GO" id="GO:0003677">
    <property type="term" value="F:DNA binding"/>
    <property type="evidence" value="ECO:0007669"/>
    <property type="project" value="InterPro"/>
</dbReference>
<dbReference type="AlphaFoldDB" id="A0A432VRY5"/>
<dbReference type="SUPFAM" id="SSF47413">
    <property type="entry name" value="lambda repressor-like DNA-binding domains"/>
    <property type="match status" value="1"/>
</dbReference>
<dbReference type="InterPro" id="IPR001387">
    <property type="entry name" value="Cro/C1-type_HTH"/>
</dbReference>
<sequence length="102" mass="10949">MNVNAEIVREKRLQKGWTQQQLGDVAGLSLRTIQRVESQGQGSLETCNAICAVLEVAREDLLSQTPSADQGRAKPVWLLPTCLALLIGFAAGVVVTVLFNGS</sequence>
<dbReference type="SMART" id="SM00530">
    <property type="entry name" value="HTH_XRE"/>
    <property type="match status" value="1"/>
</dbReference>
<evidence type="ECO:0000313" key="4">
    <source>
        <dbReference type="Proteomes" id="UP000288212"/>
    </source>
</evidence>
<comment type="caution">
    <text evidence="3">The sequence shown here is derived from an EMBL/GenBank/DDBJ whole genome shotgun (WGS) entry which is preliminary data.</text>
</comment>
<accession>A0A432VRY5</accession>
<keyword evidence="1" id="KW-0472">Membrane</keyword>